<evidence type="ECO:0000313" key="1">
    <source>
        <dbReference type="Proteomes" id="UP000887580"/>
    </source>
</evidence>
<name>A0AC35G3R3_9BILA</name>
<proteinExistence type="predicted"/>
<evidence type="ECO:0000313" key="2">
    <source>
        <dbReference type="WBParaSite" id="PS1159_v2.g23769.t1"/>
    </source>
</evidence>
<protein>
    <submittedName>
        <fullName evidence="2">DUF4371 domain-containing protein</fullName>
    </submittedName>
</protein>
<reference evidence="2" key="1">
    <citation type="submission" date="2022-11" db="UniProtKB">
        <authorList>
            <consortium name="WormBaseParasite"/>
        </authorList>
    </citation>
    <scope>IDENTIFICATION</scope>
</reference>
<accession>A0AC35G3R3</accession>
<sequence length="563" mass="64566">MEGRNLSMKPSLVLGVVGNNSLLYLSQCEKADAAEVSLNGFRGIKSGCSMIDNSKGYLQCSSWKLQYELLESARLSILKKLVDRIHEAKMFSIIVEEATGISNSQKEQLCLTVRYYYNGEVCENFLIIRPLPSEKSDEITKHIMDAIKEVGIDFNKAKLIGQEYRGKNAASGNNGGIQKAIKDLHPMAFYIHPSAHLFNSAICNATSVQLVTVVMMQINKISQFLGESDQRWKMLKEAVEDLRISEGRKQSLYPCCEIPWNKDNMSFNAFYQLFPAIINVLSRLSLDNDETIETIVSARKAGNYLDTILKEQFIKVLLLLKESFKTLTDISGEFQKIDLRIIPAMERISNLTLRVDEWLIGEGSCTIANIEADYQDLKELVLDYYIRKAPYNFNFEQKIFRPFLIDFRQQLRSYFGQHFHLMAQFVFLLPGKMAEFREVSNLVKFYIDNNLISAGTDDVRHEYYQWHKYAIDKLYFPLTELIPKALKMNFKTIATLLQAYVTIPASDGERSCSSLKDIKECLQNSTFDSHFNALFSIYSNDNIQCTEDEVITMFKARRVLNFS</sequence>
<dbReference type="Proteomes" id="UP000887580">
    <property type="component" value="Unplaced"/>
</dbReference>
<organism evidence="1 2">
    <name type="scientific">Panagrolaimus sp. PS1159</name>
    <dbReference type="NCBI Taxonomy" id="55785"/>
    <lineage>
        <taxon>Eukaryota</taxon>
        <taxon>Metazoa</taxon>
        <taxon>Ecdysozoa</taxon>
        <taxon>Nematoda</taxon>
        <taxon>Chromadorea</taxon>
        <taxon>Rhabditida</taxon>
        <taxon>Tylenchina</taxon>
        <taxon>Panagrolaimomorpha</taxon>
        <taxon>Panagrolaimoidea</taxon>
        <taxon>Panagrolaimidae</taxon>
        <taxon>Panagrolaimus</taxon>
    </lineage>
</organism>
<dbReference type="WBParaSite" id="PS1159_v2.g23769.t1">
    <property type="protein sequence ID" value="PS1159_v2.g23769.t1"/>
    <property type="gene ID" value="PS1159_v2.g23769"/>
</dbReference>